<keyword evidence="2" id="KW-0732">Signal</keyword>
<feature type="signal peptide" evidence="2">
    <location>
        <begin position="1"/>
        <end position="23"/>
    </location>
</feature>
<dbReference type="AlphaFoldDB" id="A0A418WAM2"/>
<protein>
    <submittedName>
        <fullName evidence="3">Uncharacterized protein</fullName>
    </submittedName>
</protein>
<dbReference type="EMBL" id="QYUK01000011">
    <property type="protein sequence ID" value="RJF86994.1"/>
    <property type="molecule type" value="Genomic_DNA"/>
</dbReference>
<reference evidence="3 4" key="1">
    <citation type="submission" date="2018-09" db="EMBL/GenBank/DDBJ databases">
        <authorList>
            <person name="Zhu H."/>
        </authorList>
    </citation>
    <scope>NUCLEOTIDE SEQUENCE [LARGE SCALE GENOMIC DNA]</scope>
    <source>
        <strain evidence="3 4">K1W22B-8</strain>
    </source>
</reference>
<keyword evidence="4" id="KW-1185">Reference proteome</keyword>
<evidence type="ECO:0000313" key="3">
    <source>
        <dbReference type="EMBL" id="RJF86994.1"/>
    </source>
</evidence>
<proteinExistence type="predicted"/>
<gene>
    <name evidence="3" type="ORF">D3874_08165</name>
</gene>
<comment type="caution">
    <text evidence="3">The sequence shown here is derived from an EMBL/GenBank/DDBJ whole genome shotgun (WGS) entry which is preliminary data.</text>
</comment>
<dbReference type="Proteomes" id="UP000284605">
    <property type="component" value="Unassembled WGS sequence"/>
</dbReference>
<dbReference type="RefSeq" id="WP_119777638.1">
    <property type="nucleotide sequence ID" value="NZ_QYUK01000011.1"/>
</dbReference>
<evidence type="ECO:0000313" key="4">
    <source>
        <dbReference type="Proteomes" id="UP000284605"/>
    </source>
</evidence>
<name>A0A418WAM2_9PROT</name>
<feature type="region of interest" description="Disordered" evidence="1">
    <location>
        <begin position="223"/>
        <end position="255"/>
    </location>
</feature>
<sequence length="255" mass="27147">MRRAGVQGMALAVALAAGTPAFAEGQMISSTADLAGHTLLLTETGPYRRTQWLAFDPSGLFVATMATLGADKPFWDGTIMHGQMVTGFWFRAEGNSISWNEDAFVDSGVLEQGPGGTLSFTVTRGIDGKALRYPATVLPGLVAPGAKPPRRGKARVTINDKTASGPWIRWDGFAYGVNNPAMQPGKATILPDPLAPGKTCVWMHDPEVRKMALHCPSRGFTTASVGERPRIPEPPGGARATWTDTSGNRVSIELD</sequence>
<organism evidence="3 4">
    <name type="scientific">Oleomonas cavernae</name>
    <dbReference type="NCBI Taxonomy" id="2320859"/>
    <lineage>
        <taxon>Bacteria</taxon>
        <taxon>Pseudomonadati</taxon>
        <taxon>Pseudomonadota</taxon>
        <taxon>Alphaproteobacteria</taxon>
        <taxon>Acetobacterales</taxon>
        <taxon>Acetobacteraceae</taxon>
        <taxon>Oleomonas</taxon>
    </lineage>
</organism>
<feature type="chain" id="PRO_5018999734" evidence="2">
    <location>
        <begin position="24"/>
        <end position="255"/>
    </location>
</feature>
<evidence type="ECO:0000256" key="1">
    <source>
        <dbReference type="SAM" id="MobiDB-lite"/>
    </source>
</evidence>
<evidence type="ECO:0000256" key="2">
    <source>
        <dbReference type="SAM" id="SignalP"/>
    </source>
</evidence>
<accession>A0A418WAM2</accession>